<evidence type="ECO:0000313" key="7">
    <source>
        <dbReference type="Proteomes" id="UP000036681"/>
    </source>
</evidence>
<evidence type="ECO:0000256" key="3">
    <source>
        <dbReference type="ARBA" id="ARBA00023136"/>
    </source>
</evidence>
<evidence type="ECO:0000256" key="4">
    <source>
        <dbReference type="ARBA" id="ARBA00023288"/>
    </source>
</evidence>
<proteinExistence type="inferred from homology"/>
<name>A0A0M3IC16_ASCLU</name>
<dbReference type="Pfam" id="PF02991">
    <property type="entry name" value="ATG8"/>
    <property type="match status" value="1"/>
</dbReference>
<keyword evidence="6" id="KW-0072">Autophagy</keyword>
<evidence type="ECO:0000256" key="1">
    <source>
        <dbReference type="ARBA" id="ARBA00004370"/>
    </source>
</evidence>
<dbReference type="Proteomes" id="UP000036681">
    <property type="component" value="Unplaced"/>
</dbReference>
<evidence type="ECO:0000313" key="8">
    <source>
        <dbReference type="WBParaSite" id="ALUE_0001536301-mRNA-1"/>
    </source>
</evidence>
<keyword evidence="7" id="KW-1185">Reference proteome</keyword>
<dbReference type="WBParaSite" id="ALUE_0001536301-mRNA-1">
    <property type="protein sequence ID" value="ALUE_0001536301-mRNA-1"/>
    <property type="gene ID" value="ALUE_0001536301"/>
</dbReference>
<protein>
    <submittedName>
        <fullName evidence="8">Autophagy-related protein</fullName>
    </submittedName>
</protein>
<evidence type="ECO:0000256" key="5">
    <source>
        <dbReference type="PIRSR" id="PIRSR604241-50"/>
    </source>
</evidence>
<keyword evidence="4 5" id="KW-0449">Lipoprotein</keyword>
<dbReference type="SUPFAM" id="SSF54236">
    <property type="entry name" value="Ubiquitin-like"/>
    <property type="match status" value="1"/>
</dbReference>
<reference evidence="8" key="1">
    <citation type="submission" date="2017-02" db="UniProtKB">
        <authorList>
            <consortium name="WormBaseParasite"/>
        </authorList>
    </citation>
    <scope>IDENTIFICATION</scope>
</reference>
<evidence type="ECO:0000256" key="2">
    <source>
        <dbReference type="ARBA" id="ARBA00007293"/>
    </source>
</evidence>
<dbReference type="GO" id="GO:0016020">
    <property type="term" value="C:membrane"/>
    <property type="evidence" value="ECO:0007669"/>
    <property type="project" value="UniProtKB-SubCell"/>
</dbReference>
<dbReference type="InterPro" id="IPR004241">
    <property type="entry name" value="Atg8-like"/>
</dbReference>
<feature type="lipid moiety-binding region" description="Phosphatidylserine amidated glycine; alternate" evidence="5">
    <location>
        <position position="118"/>
    </location>
</feature>
<keyword evidence="3" id="KW-0472">Membrane</keyword>
<dbReference type="GO" id="GO:0006914">
    <property type="term" value="P:autophagy"/>
    <property type="evidence" value="ECO:0007669"/>
    <property type="project" value="UniProtKB-KW"/>
</dbReference>
<dbReference type="InterPro" id="IPR029071">
    <property type="entry name" value="Ubiquitin-like_domsf"/>
</dbReference>
<comment type="similarity">
    <text evidence="2 6">Belongs to the ATG8 family.</text>
</comment>
<evidence type="ECO:0000256" key="6">
    <source>
        <dbReference type="RuleBase" id="RU004384"/>
    </source>
</evidence>
<dbReference type="AlphaFoldDB" id="A0A0M3IC16"/>
<comment type="subcellular location">
    <subcellularLocation>
        <location evidence="1">Membrane</location>
    </subcellularLocation>
</comment>
<organism evidence="7 8">
    <name type="scientific">Ascaris lumbricoides</name>
    <name type="common">Giant roundworm</name>
    <dbReference type="NCBI Taxonomy" id="6252"/>
    <lineage>
        <taxon>Eukaryota</taxon>
        <taxon>Metazoa</taxon>
        <taxon>Ecdysozoa</taxon>
        <taxon>Nematoda</taxon>
        <taxon>Chromadorea</taxon>
        <taxon>Rhabditida</taxon>
        <taxon>Spirurina</taxon>
        <taxon>Ascaridomorpha</taxon>
        <taxon>Ascaridoidea</taxon>
        <taxon>Ascarididae</taxon>
        <taxon>Ascaris</taxon>
    </lineage>
</organism>
<dbReference type="Gene3D" id="3.10.20.90">
    <property type="entry name" value="Phosphatidylinositol 3-kinase Catalytic Subunit, Chain A, domain 1"/>
    <property type="match status" value="1"/>
</dbReference>
<dbReference type="PANTHER" id="PTHR10969">
    <property type="entry name" value="MICROTUBULE-ASSOCIATED PROTEINS 1A/1B LIGHT CHAIN 3-RELATED"/>
    <property type="match status" value="1"/>
</dbReference>
<accession>A0A0M3IC16</accession>
<sequence length="118" mass="14147">MKIQSKRISFKDRYDFCCRQSERQYYAKRYPNKIALIIERFKNEKFLEELDRELFIVPAEMTAGQKQLKKNLHYMPIYFLVNRNFLPSNSMTMAELAYKHSSDDGFVYVTYSTKEVCG</sequence>